<dbReference type="Proteomes" id="UP001500596">
    <property type="component" value="Unassembled WGS sequence"/>
</dbReference>
<dbReference type="InterPro" id="IPR051013">
    <property type="entry name" value="MBL_superfamily_lactonases"/>
</dbReference>
<protein>
    <submittedName>
        <fullName evidence="7">N-acyl homoserine lactonase family protein</fullName>
    </submittedName>
</protein>
<feature type="domain" description="Metallo-beta-lactamase" evidence="6">
    <location>
        <begin position="28"/>
        <end position="239"/>
    </location>
</feature>
<dbReference type="Gene3D" id="3.60.15.10">
    <property type="entry name" value="Ribonuclease Z/Hydroxyacylglutathione hydrolase-like"/>
    <property type="match status" value="1"/>
</dbReference>
<keyword evidence="3" id="KW-0479">Metal-binding</keyword>
<keyword evidence="5" id="KW-0862">Zinc</keyword>
<keyword evidence="4" id="KW-0378">Hydrolase</keyword>
<dbReference type="Pfam" id="PF00753">
    <property type="entry name" value="Lactamase_B"/>
    <property type="match status" value="1"/>
</dbReference>
<comment type="cofactor">
    <cofactor evidence="1">
        <name>Zn(2+)</name>
        <dbReference type="ChEBI" id="CHEBI:29105"/>
    </cofactor>
</comment>
<sequence length="253" mass="27420">MPMVLGFEPIREAISVRGGSAFRHLMEPVTAAAVVFEKGWVLLDGGFDPSRVRDAARRAASFDYENYVPIVPPGDPLVDQVAEAGLEWHDLAAAAISHAHFDHTGAARLLQIGQPLLMQRREWEHVQATDSERAAFLFRGDFDHPGLTIALLDGDTEVAPGLRAIDTAGHTPGHQSFVIELPGRTVVLAGDAADLRANIDRRLATGSTATPEDAGRADAAIRRLADLDARPGVEVWPGHDPEWGPWRDVVDAR</sequence>
<evidence type="ECO:0000313" key="7">
    <source>
        <dbReference type="EMBL" id="GAA1682138.1"/>
    </source>
</evidence>
<evidence type="ECO:0000256" key="3">
    <source>
        <dbReference type="ARBA" id="ARBA00022723"/>
    </source>
</evidence>
<evidence type="ECO:0000259" key="6">
    <source>
        <dbReference type="SMART" id="SM00849"/>
    </source>
</evidence>
<dbReference type="CDD" id="cd07729">
    <property type="entry name" value="AHL_lactonase_MBL-fold"/>
    <property type="match status" value="1"/>
</dbReference>
<accession>A0ABN2H6B9</accession>
<reference evidence="7 8" key="1">
    <citation type="journal article" date="2019" name="Int. J. Syst. Evol. Microbiol.">
        <title>The Global Catalogue of Microorganisms (GCM) 10K type strain sequencing project: providing services to taxonomists for standard genome sequencing and annotation.</title>
        <authorList>
            <consortium name="The Broad Institute Genomics Platform"/>
            <consortium name="The Broad Institute Genome Sequencing Center for Infectious Disease"/>
            <person name="Wu L."/>
            <person name="Ma J."/>
        </authorList>
    </citation>
    <scope>NUCLEOTIDE SEQUENCE [LARGE SCALE GENOMIC DNA]</scope>
    <source>
        <strain evidence="7 8">JCM 15575</strain>
    </source>
</reference>
<dbReference type="InterPro" id="IPR036866">
    <property type="entry name" value="RibonucZ/Hydroxyglut_hydro"/>
</dbReference>
<comment type="similarity">
    <text evidence="2">Belongs to the metallo-beta-lactamase superfamily.</text>
</comment>
<evidence type="ECO:0000256" key="1">
    <source>
        <dbReference type="ARBA" id="ARBA00001947"/>
    </source>
</evidence>
<evidence type="ECO:0000256" key="4">
    <source>
        <dbReference type="ARBA" id="ARBA00022801"/>
    </source>
</evidence>
<dbReference type="InterPro" id="IPR001279">
    <property type="entry name" value="Metallo-B-lactamas"/>
</dbReference>
<evidence type="ECO:0000313" key="8">
    <source>
        <dbReference type="Proteomes" id="UP001500596"/>
    </source>
</evidence>
<comment type="caution">
    <text evidence="7">The sequence shown here is derived from an EMBL/GenBank/DDBJ whole genome shotgun (WGS) entry which is preliminary data.</text>
</comment>
<dbReference type="SUPFAM" id="SSF56281">
    <property type="entry name" value="Metallo-hydrolase/oxidoreductase"/>
    <property type="match status" value="1"/>
</dbReference>
<dbReference type="PANTHER" id="PTHR42978">
    <property type="entry name" value="QUORUM-QUENCHING LACTONASE YTNP-RELATED-RELATED"/>
    <property type="match status" value="1"/>
</dbReference>
<dbReference type="SMART" id="SM00849">
    <property type="entry name" value="Lactamase_B"/>
    <property type="match status" value="1"/>
</dbReference>
<evidence type="ECO:0000256" key="5">
    <source>
        <dbReference type="ARBA" id="ARBA00022833"/>
    </source>
</evidence>
<dbReference type="PANTHER" id="PTHR42978:SF2">
    <property type="entry name" value="102 KBASES UNSTABLE REGION: FROM 1 TO 119443"/>
    <property type="match status" value="1"/>
</dbReference>
<dbReference type="EMBL" id="BAAAPK010000001">
    <property type="protein sequence ID" value="GAA1682138.1"/>
    <property type="molecule type" value="Genomic_DNA"/>
</dbReference>
<gene>
    <name evidence="7" type="ORF">GCM10009807_27580</name>
</gene>
<organism evidence="7 8">
    <name type="scientific">Microbacterium lacus</name>
    <dbReference type="NCBI Taxonomy" id="415217"/>
    <lineage>
        <taxon>Bacteria</taxon>
        <taxon>Bacillati</taxon>
        <taxon>Actinomycetota</taxon>
        <taxon>Actinomycetes</taxon>
        <taxon>Micrococcales</taxon>
        <taxon>Microbacteriaceae</taxon>
        <taxon>Microbacterium</taxon>
    </lineage>
</organism>
<keyword evidence="8" id="KW-1185">Reference proteome</keyword>
<evidence type="ECO:0000256" key="2">
    <source>
        <dbReference type="ARBA" id="ARBA00007749"/>
    </source>
</evidence>
<proteinExistence type="inferred from homology"/>
<name>A0ABN2H6B9_9MICO</name>